<accession>A0ABN4JWM7</accession>
<proteinExistence type="predicted"/>
<reference evidence="1" key="1">
    <citation type="submission" date="2016-01" db="EMBL/GenBank/DDBJ databases">
        <title>Complete genome of Planococcus kocurri type strain.</title>
        <authorList>
            <person name="See-Too W.S."/>
        </authorList>
    </citation>
    <scope>NUCLEOTIDE SEQUENCE [LARGE SCALE GENOMIC DNA]</scope>
    <source>
        <strain evidence="1">ATCC 43650</strain>
    </source>
</reference>
<name>A0ABN4JWM7_9BACL</name>
<protein>
    <submittedName>
        <fullName evidence="1">Uncharacterized protein</fullName>
    </submittedName>
</protein>
<dbReference type="Proteomes" id="UP000065533">
    <property type="component" value="Chromosome"/>
</dbReference>
<keyword evidence="2" id="KW-1185">Reference proteome</keyword>
<dbReference type="EMBL" id="CP013661">
    <property type="protein sequence ID" value="ALS77857.1"/>
    <property type="molecule type" value="Genomic_DNA"/>
</dbReference>
<organism evidence="1 2">
    <name type="scientific">Planococcus kocurii</name>
    <dbReference type="NCBI Taxonomy" id="1374"/>
    <lineage>
        <taxon>Bacteria</taxon>
        <taxon>Bacillati</taxon>
        <taxon>Bacillota</taxon>
        <taxon>Bacilli</taxon>
        <taxon>Bacillales</taxon>
        <taxon>Caryophanaceae</taxon>
        <taxon>Planococcus</taxon>
    </lineage>
</organism>
<evidence type="ECO:0000313" key="2">
    <source>
        <dbReference type="Proteomes" id="UP000065533"/>
    </source>
</evidence>
<gene>
    <name evidence="1" type="ORF">AUO94_03985</name>
</gene>
<evidence type="ECO:0000313" key="1">
    <source>
        <dbReference type="EMBL" id="ALS77857.1"/>
    </source>
</evidence>
<sequence>MGASAYRFLGVLEVAFERFGLGSRTKPRSALVLLLRLALVAPWLVSGRLSELTLFGLGSGCGVLESLGVMAHAPALLS</sequence>